<proteinExistence type="predicted"/>
<feature type="transmembrane region" description="Helical" evidence="1">
    <location>
        <begin position="102"/>
        <end position="122"/>
    </location>
</feature>
<gene>
    <name evidence="2" type="ORF">G3I21_09500</name>
</gene>
<keyword evidence="1" id="KW-0812">Transmembrane</keyword>
<protein>
    <submittedName>
        <fullName evidence="2">Helix-turn-helix domain-containing protein</fullName>
    </submittedName>
</protein>
<evidence type="ECO:0000313" key="3">
    <source>
        <dbReference type="Proteomes" id="UP000470520"/>
    </source>
</evidence>
<dbReference type="AlphaFoldDB" id="A0A7K3QQ18"/>
<reference evidence="2 3" key="1">
    <citation type="submission" date="2020-01" db="EMBL/GenBank/DDBJ databases">
        <title>Insect and environment-associated Actinomycetes.</title>
        <authorList>
            <person name="Currrie C."/>
            <person name="Chevrette M."/>
            <person name="Carlson C."/>
            <person name="Stubbendieck R."/>
            <person name="Wendt-Pienkowski E."/>
        </authorList>
    </citation>
    <scope>NUCLEOTIDE SEQUENCE [LARGE SCALE GENOMIC DNA]</scope>
    <source>
        <strain evidence="2 3">SID7754</strain>
    </source>
</reference>
<dbReference type="InterPro" id="IPR001387">
    <property type="entry name" value="Cro/C1-type_HTH"/>
</dbReference>
<organism evidence="2 3">
    <name type="scientific">Streptomyces bauhiniae</name>
    <dbReference type="NCBI Taxonomy" id="2340725"/>
    <lineage>
        <taxon>Bacteria</taxon>
        <taxon>Bacillati</taxon>
        <taxon>Actinomycetota</taxon>
        <taxon>Actinomycetes</taxon>
        <taxon>Kitasatosporales</taxon>
        <taxon>Streptomycetaceae</taxon>
        <taxon>Streptomyces</taxon>
    </lineage>
</organism>
<sequence length="247" mass="27633">MSFDTLAKRTGVSKSSLHRYCAGIKVPHKYAPIHAMAEACGASSAELQELHRLWALGNFTDALTADSSETVCVDSITHMQNVRASCFSFYLRARAQFHTLRLWRICVPVLIISLCAVSYFAFSATKFQHQGSNNGITYYKNAQPVSVQIYNVERGCRDRQDRIPACSMGLARDPQRKYDADNVVAHRVWHNDTLITDCVVYDGDRVADETGVGTTRWFRIALSDVPGGHAWLPAIRTHDNPALPRCK</sequence>
<accession>A0A7K3QQ18</accession>
<evidence type="ECO:0000313" key="2">
    <source>
        <dbReference type="EMBL" id="NEB91952.1"/>
    </source>
</evidence>
<keyword evidence="1" id="KW-0472">Membrane</keyword>
<dbReference type="EMBL" id="JAAGMR010000117">
    <property type="protein sequence ID" value="NEB91952.1"/>
    <property type="molecule type" value="Genomic_DNA"/>
</dbReference>
<comment type="caution">
    <text evidence="2">The sequence shown here is derived from an EMBL/GenBank/DDBJ whole genome shotgun (WGS) entry which is preliminary data.</text>
</comment>
<dbReference type="Proteomes" id="UP000470520">
    <property type="component" value="Unassembled WGS sequence"/>
</dbReference>
<name>A0A7K3QQ18_9ACTN</name>
<dbReference type="CDD" id="cd00093">
    <property type="entry name" value="HTH_XRE"/>
    <property type="match status" value="1"/>
</dbReference>
<evidence type="ECO:0000256" key="1">
    <source>
        <dbReference type="SAM" id="Phobius"/>
    </source>
</evidence>
<dbReference type="Pfam" id="PF13560">
    <property type="entry name" value="HTH_31"/>
    <property type="match status" value="1"/>
</dbReference>
<keyword evidence="1" id="KW-1133">Transmembrane helix</keyword>